<evidence type="ECO:0000313" key="12">
    <source>
        <dbReference type="EMBL" id="RWS17373.1"/>
    </source>
</evidence>
<keyword evidence="8 11" id="KW-0010">Activator</keyword>
<dbReference type="STRING" id="1965070.A0A443RQ35"/>
<comment type="function">
    <text evidence="11">Involved in mRNA export coupled transcription activation by association with both the TREX-2 and the SAGA complexes. The transcription regulatory histone acetylation (HAT) complex SAGA is a multiprotein complex that activates transcription by remodeling chromatin and mediating histone acetylation and deubiquitination. Within the SAGA complex, participates to a subcomplex that specifically deubiquitinates histones. The SAGA complex is recruited to specific gene promoters by activators, where it is required for transcription. The TREX-2 complex functions in docking export-competent ribonucleoprotein particles (mRNPs) to the nuclear entrance of the nuclear pore complex (nuclear basket). TREX-2 participates in mRNA export and accurate chromatin positioning in the nucleus by tethering genes to the nuclear periphery.</text>
</comment>
<dbReference type="EMBL" id="NCKU01000087">
    <property type="protein sequence ID" value="RWS17373.1"/>
    <property type="molecule type" value="Genomic_DNA"/>
</dbReference>
<evidence type="ECO:0000256" key="5">
    <source>
        <dbReference type="ARBA" id="ARBA00022927"/>
    </source>
</evidence>
<reference evidence="12 13" key="1">
    <citation type="journal article" date="2018" name="Gigascience">
        <title>Genomes of trombidid mites reveal novel predicted allergens and laterally-transferred genes associated with secondary metabolism.</title>
        <authorList>
            <person name="Dong X."/>
            <person name="Chaisiri K."/>
            <person name="Xia D."/>
            <person name="Armstrong S.D."/>
            <person name="Fang Y."/>
            <person name="Donnelly M.J."/>
            <person name="Kadowaki T."/>
            <person name="McGarry J.W."/>
            <person name="Darby A.C."/>
            <person name="Makepeace B.L."/>
        </authorList>
    </citation>
    <scope>NUCLEOTIDE SEQUENCE [LARGE SCALE GENOMIC DNA]</scope>
    <source>
        <strain evidence="12">UoL-WK</strain>
    </source>
</reference>
<proteinExistence type="inferred from homology"/>
<comment type="subcellular location">
    <subcellularLocation>
        <location evidence="1 11">Nucleus</location>
        <location evidence="1 11">Nucleoplasm</location>
    </subcellularLocation>
</comment>
<dbReference type="OrthoDB" id="6221744at2759"/>
<sequence>MNANSGFEDEKTPKLRAITRQKLVETGEIDRLTELLRTRLLESGWKEELLAMCKEYVRCKGVDSLSVDELVSYVTPKARQMVPDSIKRELLQRIKQFLVNQINSKCQIESSEGFSK</sequence>
<organism evidence="12 13">
    <name type="scientific">Dinothrombium tinctorium</name>
    <dbReference type="NCBI Taxonomy" id="1965070"/>
    <lineage>
        <taxon>Eukaryota</taxon>
        <taxon>Metazoa</taxon>
        <taxon>Ecdysozoa</taxon>
        <taxon>Arthropoda</taxon>
        <taxon>Chelicerata</taxon>
        <taxon>Arachnida</taxon>
        <taxon>Acari</taxon>
        <taxon>Acariformes</taxon>
        <taxon>Trombidiformes</taxon>
        <taxon>Prostigmata</taxon>
        <taxon>Anystina</taxon>
        <taxon>Parasitengona</taxon>
        <taxon>Trombidioidea</taxon>
        <taxon>Trombidiidae</taxon>
        <taxon>Dinothrombium</taxon>
    </lineage>
</organism>
<keyword evidence="3 11" id="KW-0509">mRNA transport</keyword>
<evidence type="ECO:0000256" key="10">
    <source>
        <dbReference type="ARBA" id="ARBA00023242"/>
    </source>
</evidence>
<dbReference type="AlphaFoldDB" id="A0A443RQ35"/>
<dbReference type="GO" id="GO:0071819">
    <property type="term" value="C:DUBm complex"/>
    <property type="evidence" value="ECO:0007669"/>
    <property type="project" value="UniProtKB-UniRule"/>
</dbReference>
<evidence type="ECO:0000313" key="13">
    <source>
        <dbReference type="Proteomes" id="UP000285301"/>
    </source>
</evidence>
<name>A0A443RQ35_9ACAR</name>
<dbReference type="FunFam" id="1.10.246.140:FF:000001">
    <property type="entry name" value="Transcription and mRNA export factor ENY2"/>
    <property type="match status" value="1"/>
</dbReference>
<keyword evidence="5 11" id="KW-0653">Protein transport</keyword>
<dbReference type="GO" id="GO:0070390">
    <property type="term" value="C:transcription export complex 2"/>
    <property type="evidence" value="ECO:0007669"/>
    <property type="project" value="UniProtKB-UniRule"/>
</dbReference>
<protein>
    <recommendedName>
        <fullName evidence="11">Transcription and mRNA export factor ENY2</fullName>
    </recommendedName>
    <alternativeName>
        <fullName evidence="11">Enhancer of yellow 2 transcription factor homolog</fullName>
    </alternativeName>
</protein>
<comment type="similarity">
    <text evidence="11">Belongs to the ENY2 family.</text>
</comment>
<keyword evidence="2 11" id="KW-0813">Transport</keyword>
<dbReference type="GO" id="GO:0003713">
    <property type="term" value="F:transcription coactivator activity"/>
    <property type="evidence" value="ECO:0007669"/>
    <property type="project" value="UniProtKB-UniRule"/>
</dbReference>
<evidence type="ECO:0000256" key="2">
    <source>
        <dbReference type="ARBA" id="ARBA00022448"/>
    </source>
</evidence>
<dbReference type="GO" id="GO:0005654">
    <property type="term" value="C:nucleoplasm"/>
    <property type="evidence" value="ECO:0007669"/>
    <property type="project" value="UniProtKB-SubCell"/>
</dbReference>
<dbReference type="GO" id="GO:0005643">
    <property type="term" value="C:nuclear pore"/>
    <property type="evidence" value="ECO:0007669"/>
    <property type="project" value="UniProtKB-UniRule"/>
</dbReference>
<accession>A0A443RQ35</accession>
<dbReference type="HAMAP" id="MF_03046">
    <property type="entry name" value="ENY2_Sus1"/>
    <property type="match status" value="1"/>
</dbReference>
<dbReference type="GO" id="GO:0006406">
    <property type="term" value="P:mRNA export from nucleus"/>
    <property type="evidence" value="ECO:0007669"/>
    <property type="project" value="UniProtKB-UniRule"/>
</dbReference>
<evidence type="ECO:0000256" key="8">
    <source>
        <dbReference type="ARBA" id="ARBA00023159"/>
    </source>
</evidence>
<dbReference type="GO" id="GO:0006325">
    <property type="term" value="P:chromatin organization"/>
    <property type="evidence" value="ECO:0007669"/>
    <property type="project" value="UniProtKB-KW"/>
</dbReference>
<dbReference type="InterPro" id="IPR018783">
    <property type="entry name" value="TF_ENY2"/>
</dbReference>
<evidence type="ECO:0000256" key="7">
    <source>
        <dbReference type="ARBA" id="ARBA00023015"/>
    </source>
</evidence>
<keyword evidence="7 11" id="KW-0805">Transcription regulation</keyword>
<keyword evidence="9 11" id="KW-0804">Transcription</keyword>
<evidence type="ECO:0000256" key="11">
    <source>
        <dbReference type="HAMAP-Rule" id="MF_03046"/>
    </source>
</evidence>
<evidence type="ECO:0000256" key="6">
    <source>
        <dbReference type="ARBA" id="ARBA00023010"/>
    </source>
</evidence>
<dbReference type="Pfam" id="PF10163">
    <property type="entry name" value="EnY2"/>
    <property type="match status" value="1"/>
</dbReference>
<evidence type="ECO:0000256" key="4">
    <source>
        <dbReference type="ARBA" id="ARBA00022853"/>
    </source>
</evidence>
<keyword evidence="13" id="KW-1185">Reference proteome</keyword>
<evidence type="ECO:0000256" key="3">
    <source>
        <dbReference type="ARBA" id="ARBA00022816"/>
    </source>
</evidence>
<keyword evidence="10 11" id="KW-0539">Nucleus</keyword>
<gene>
    <name evidence="12" type="ORF">B4U79_14346</name>
</gene>
<evidence type="ECO:0000256" key="9">
    <source>
        <dbReference type="ARBA" id="ARBA00023163"/>
    </source>
</evidence>
<comment type="subunit">
    <text evidence="11">Component of the nuclear pore complex (NPC)-associated TREX-2 complex (transcription and export complex 2). Component of the SAGA transcription coactivator-HAT complex. Within the SAGA complex, participates to a subcomplex of SAGA called the DUB module (deubiquitination module).</text>
</comment>
<dbReference type="Gene3D" id="1.10.246.140">
    <property type="match status" value="1"/>
</dbReference>
<evidence type="ECO:0000256" key="1">
    <source>
        <dbReference type="ARBA" id="ARBA00004642"/>
    </source>
</evidence>
<keyword evidence="4 11" id="KW-0156">Chromatin regulator</keyword>
<keyword evidence="6 11" id="KW-0811">Translocation</keyword>
<dbReference type="Proteomes" id="UP000285301">
    <property type="component" value="Unassembled WGS sequence"/>
</dbReference>
<comment type="caution">
    <text evidence="12">The sequence shown here is derived from an EMBL/GenBank/DDBJ whole genome shotgun (WGS) entry which is preliminary data.</text>
</comment>
<dbReference type="GO" id="GO:0015031">
    <property type="term" value="P:protein transport"/>
    <property type="evidence" value="ECO:0007669"/>
    <property type="project" value="UniProtKB-KW"/>
</dbReference>
<dbReference type="GO" id="GO:0000124">
    <property type="term" value="C:SAGA complex"/>
    <property type="evidence" value="ECO:0007669"/>
    <property type="project" value="UniProtKB-UniRule"/>
</dbReference>
<dbReference type="InterPro" id="IPR038212">
    <property type="entry name" value="TF_EnY2_sf"/>
</dbReference>
<dbReference type="GO" id="GO:0006368">
    <property type="term" value="P:transcription elongation by RNA polymerase II"/>
    <property type="evidence" value="ECO:0007669"/>
    <property type="project" value="UniProtKB-UniRule"/>
</dbReference>
<dbReference type="PANTHER" id="PTHR12514">
    <property type="entry name" value="ENHANCER OF YELLOW 2 TRANSCRIPTION FACTOR"/>
    <property type="match status" value="1"/>
</dbReference>